<evidence type="ECO:0000259" key="5">
    <source>
        <dbReference type="Pfam" id="PF00370"/>
    </source>
</evidence>
<dbReference type="InterPro" id="IPR043129">
    <property type="entry name" value="ATPase_NBD"/>
</dbReference>
<dbReference type="STRING" id="990268.JCM19235_2200"/>
<dbReference type="InterPro" id="IPR018484">
    <property type="entry name" value="FGGY_N"/>
</dbReference>
<keyword evidence="7" id="KW-1185">Reference proteome</keyword>
<dbReference type="PROSITE" id="PS00933">
    <property type="entry name" value="FGGY_KINASES_1"/>
    <property type="match status" value="1"/>
</dbReference>
<dbReference type="GO" id="GO:0004370">
    <property type="term" value="F:glycerol kinase activity"/>
    <property type="evidence" value="ECO:0007669"/>
    <property type="project" value="TreeGrafter"/>
</dbReference>
<evidence type="ECO:0000313" key="7">
    <source>
        <dbReference type="Proteomes" id="UP000029228"/>
    </source>
</evidence>
<dbReference type="InterPro" id="IPR018483">
    <property type="entry name" value="Carb_kinase_FGGY_CS"/>
</dbReference>
<dbReference type="PANTHER" id="PTHR10196:SF69">
    <property type="entry name" value="GLYCEROL KINASE"/>
    <property type="match status" value="1"/>
</dbReference>
<organism evidence="6 7">
    <name type="scientific">Vibrio maritimus</name>
    <dbReference type="NCBI Taxonomy" id="990268"/>
    <lineage>
        <taxon>Bacteria</taxon>
        <taxon>Pseudomonadati</taxon>
        <taxon>Pseudomonadota</taxon>
        <taxon>Gammaproteobacteria</taxon>
        <taxon>Vibrionales</taxon>
        <taxon>Vibrionaceae</taxon>
        <taxon>Vibrio</taxon>
    </lineage>
</organism>
<evidence type="ECO:0000256" key="3">
    <source>
        <dbReference type="ARBA" id="ARBA00022777"/>
    </source>
</evidence>
<keyword evidence="2 6" id="KW-0808">Transferase</keyword>
<protein>
    <recommendedName>
        <fullName evidence="4">ATP:glycerol 3-phosphotransferase</fullName>
    </recommendedName>
</protein>
<dbReference type="Gene3D" id="3.30.420.40">
    <property type="match status" value="1"/>
</dbReference>
<accession>A0A090SH18</accession>
<dbReference type="GO" id="GO:0005829">
    <property type="term" value="C:cytosol"/>
    <property type="evidence" value="ECO:0007669"/>
    <property type="project" value="TreeGrafter"/>
</dbReference>
<keyword evidence="3 6" id="KW-0418">Kinase</keyword>
<dbReference type="EMBL" id="BBMR01000003">
    <property type="protein sequence ID" value="GAL18777.1"/>
    <property type="molecule type" value="Genomic_DNA"/>
</dbReference>
<comment type="similarity">
    <text evidence="1">Belongs to the FGGY kinase family.</text>
</comment>
<comment type="caution">
    <text evidence="6">The sequence shown here is derived from an EMBL/GenBank/DDBJ whole genome shotgun (WGS) entry which is preliminary data.</text>
</comment>
<name>A0A090SH18_9VIBR</name>
<evidence type="ECO:0000256" key="2">
    <source>
        <dbReference type="ARBA" id="ARBA00022679"/>
    </source>
</evidence>
<feature type="domain" description="Carbohydrate kinase FGGY N-terminal" evidence="5">
    <location>
        <begin position="1"/>
        <end position="154"/>
    </location>
</feature>
<reference evidence="6 7" key="2">
    <citation type="submission" date="2014-09" db="EMBL/GenBank/DDBJ databases">
        <authorList>
            <consortium name="NBRP consortium"/>
            <person name="Sawabe T."/>
            <person name="Meirelles P."/>
            <person name="Nakanishi M."/>
            <person name="Sayaka M."/>
            <person name="Hattori M."/>
            <person name="Ohkuma M."/>
        </authorList>
    </citation>
    <scope>NUCLEOTIDE SEQUENCE [LARGE SCALE GENOMIC DNA]</scope>
    <source>
        <strain evidence="7">JCM19235</strain>
    </source>
</reference>
<dbReference type="GO" id="GO:0019563">
    <property type="term" value="P:glycerol catabolic process"/>
    <property type="evidence" value="ECO:0007669"/>
    <property type="project" value="TreeGrafter"/>
</dbReference>
<gene>
    <name evidence="6" type="ORF">JCM19235_2200</name>
</gene>
<evidence type="ECO:0000313" key="6">
    <source>
        <dbReference type="EMBL" id="GAL18777.1"/>
    </source>
</evidence>
<dbReference type="AlphaFoldDB" id="A0A090SH18"/>
<dbReference type="SUPFAM" id="SSF53067">
    <property type="entry name" value="Actin-like ATPase domain"/>
    <property type="match status" value="1"/>
</dbReference>
<evidence type="ECO:0000256" key="4">
    <source>
        <dbReference type="ARBA" id="ARBA00043149"/>
    </source>
</evidence>
<dbReference type="Proteomes" id="UP000029228">
    <property type="component" value="Unassembled WGS sequence"/>
</dbReference>
<proteinExistence type="inferred from homology"/>
<sequence length="210" mass="23479">MEIWATQRSSLTEALAQADISSEEVSAIGITNQRETTVVWDKETGLPIYNAIVWQCRRTANYCDQLKADGHEAMIRDKTGLVIDAYFSASKVAWILDNVEGAREKAENGELLFGTVDTWLIWKLTHGKTHVTDVSNASRTMLFNIHTLEWIMLCLSYLTSLAPCYLASSHPAKPMDTLKSAAVRRQSLLAESPETSKLPFLDSSALRKAW</sequence>
<evidence type="ECO:0000256" key="1">
    <source>
        <dbReference type="ARBA" id="ARBA00009156"/>
    </source>
</evidence>
<dbReference type="PANTHER" id="PTHR10196">
    <property type="entry name" value="SUGAR KINASE"/>
    <property type="match status" value="1"/>
</dbReference>
<reference evidence="6 7" key="1">
    <citation type="submission" date="2014-09" db="EMBL/GenBank/DDBJ databases">
        <title>Vibrio maritimus JCM 19235. (C45) whole genome shotgun sequence.</title>
        <authorList>
            <person name="Sawabe T."/>
            <person name="Meirelles P."/>
            <person name="Nakanishi M."/>
            <person name="Sayaka M."/>
            <person name="Hattori M."/>
            <person name="Ohkuma M."/>
        </authorList>
    </citation>
    <scope>NUCLEOTIDE SEQUENCE [LARGE SCALE GENOMIC DNA]</scope>
    <source>
        <strain evidence="7">JCM19235</strain>
    </source>
</reference>
<dbReference type="Pfam" id="PF00370">
    <property type="entry name" value="FGGY_N"/>
    <property type="match status" value="1"/>
</dbReference>